<name>A0A378NSD3_9FIRM</name>
<dbReference type="Proteomes" id="UP000255234">
    <property type="component" value="Unassembled WGS sequence"/>
</dbReference>
<evidence type="ECO:0000313" key="2">
    <source>
        <dbReference type="Proteomes" id="UP000255234"/>
    </source>
</evidence>
<dbReference type="AlphaFoldDB" id="A0A378NSD3"/>
<accession>A0A378NSD3</accession>
<sequence length="144" mass="16817">MQIYIQVKQLGKRKASIEAQKFIIEDSLFTVHDLLYDIVTKQVDKFNHRAIGNIDDEPTLLNYLSLTQIENQSPSGKISFNLDYRQQKQDIQSAFDNVIMAFNDGLFRIFLNDNELSSLEEKINLQENDKLTFIRLTMLSGRIW</sequence>
<protein>
    <submittedName>
        <fullName evidence="1">Uncharacterized protein</fullName>
    </submittedName>
</protein>
<reference evidence="1 2" key="1">
    <citation type="submission" date="2018-06" db="EMBL/GenBank/DDBJ databases">
        <authorList>
            <consortium name="Pathogen Informatics"/>
            <person name="Doyle S."/>
        </authorList>
    </citation>
    <scope>NUCLEOTIDE SEQUENCE [LARGE SCALE GENOMIC DNA]</scope>
    <source>
        <strain evidence="1 2">NCTC10571</strain>
    </source>
</reference>
<dbReference type="EMBL" id="UGPP01000001">
    <property type="protein sequence ID" value="STY70776.1"/>
    <property type="molecule type" value="Genomic_DNA"/>
</dbReference>
<gene>
    <name evidence="1" type="ORF">NCTC10571_00919</name>
</gene>
<dbReference type="RefSeq" id="WP_115151269.1">
    <property type="nucleotide sequence ID" value="NZ_UGPP01000001.1"/>
</dbReference>
<evidence type="ECO:0000313" key="1">
    <source>
        <dbReference type="EMBL" id="STY70776.1"/>
    </source>
</evidence>
<organism evidence="1 2">
    <name type="scientific">Megamonas hypermegale</name>
    <dbReference type="NCBI Taxonomy" id="158847"/>
    <lineage>
        <taxon>Bacteria</taxon>
        <taxon>Bacillati</taxon>
        <taxon>Bacillota</taxon>
        <taxon>Negativicutes</taxon>
        <taxon>Selenomonadales</taxon>
        <taxon>Selenomonadaceae</taxon>
        <taxon>Megamonas</taxon>
    </lineage>
</organism>
<proteinExistence type="predicted"/>